<organism evidence="2 3">
    <name type="scientific">Microvenator marinus</name>
    <dbReference type="NCBI Taxonomy" id="2600177"/>
    <lineage>
        <taxon>Bacteria</taxon>
        <taxon>Deltaproteobacteria</taxon>
        <taxon>Bradymonadales</taxon>
        <taxon>Microvenatoraceae</taxon>
        <taxon>Microvenator</taxon>
    </lineage>
</organism>
<dbReference type="EMBL" id="CP042467">
    <property type="protein sequence ID" value="QED28468.1"/>
    <property type="molecule type" value="Genomic_DNA"/>
</dbReference>
<evidence type="ECO:0000256" key="1">
    <source>
        <dbReference type="SAM" id="MobiDB-lite"/>
    </source>
</evidence>
<gene>
    <name evidence="2" type="ORF">FRD01_14750</name>
</gene>
<reference evidence="2 3" key="1">
    <citation type="submission" date="2019-08" db="EMBL/GenBank/DDBJ databases">
        <authorList>
            <person name="Liang Q."/>
        </authorList>
    </citation>
    <scope>NUCLEOTIDE SEQUENCE [LARGE SCALE GENOMIC DNA]</scope>
    <source>
        <strain evidence="2 3">V1718</strain>
    </source>
</reference>
<keyword evidence="3" id="KW-1185">Reference proteome</keyword>
<dbReference type="AlphaFoldDB" id="A0A5B8XU81"/>
<dbReference type="RefSeq" id="WP_146960918.1">
    <property type="nucleotide sequence ID" value="NZ_CP042467.1"/>
</dbReference>
<sequence length="281" mass="30958">MKGFILLLACCLAGCMTIRTERFEKNAPKTQAQPAARVVSKTLPTAKENPPAEAPPEPRAETQPDPEPQTEPVAISEPPKPDPTAYIATLTEGSGGMVQQLGIKGDWQLLTWTNGFQILVAASSNYTEGTPWYRIAVIKDGRIEYHDQIMVDPTAEDYEGVNNCDSFSPAIQALNGPVIAIGLECYNQGGDNNYATDHVLIFRVERPPTSMDDFTLLERIKASPIVSGYYENSWTKTTLEVRGTEIWRTDVVTVGVSVEEQMQGIERESVVTTTSEKVLDY</sequence>
<dbReference type="KEGG" id="bbae:FRD01_14750"/>
<protein>
    <submittedName>
        <fullName evidence="2">Uncharacterized protein</fullName>
    </submittedName>
</protein>
<feature type="region of interest" description="Disordered" evidence="1">
    <location>
        <begin position="26"/>
        <end position="84"/>
    </location>
</feature>
<evidence type="ECO:0000313" key="2">
    <source>
        <dbReference type="EMBL" id="QED28468.1"/>
    </source>
</evidence>
<proteinExistence type="predicted"/>
<evidence type="ECO:0000313" key="3">
    <source>
        <dbReference type="Proteomes" id="UP000321595"/>
    </source>
</evidence>
<accession>A0A5B8XU81</accession>
<name>A0A5B8XU81_9DELT</name>
<dbReference type="Proteomes" id="UP000321595">
    <property type="component" value="Chromosome"/>
</dbReference>